<dbReference type="PANTHER" id="PTHR31111">
    <property type="entry name" value="BNAA05G37150D PROTEIN-RELATED"/>
    <property type="match status" value="1"/>
</dbReference>
<dbReference type="InterPro" id="IPR013187">
    <property type="entry name" value="F-box-assoc_dom_typ3"/>
</dbReference>
<name>A0AA88W896_9ASTE</name>
<dbReference type="InterPro" id="IPR017451">
    <property type="entry name" value="F-box-assoc_interact_dom"/>
</dbReference>
<feature type="domain" description="F-box associated beta-propeller type 3" evidence="2">
    <location>
        <begin position="70"/>
        <end position="207"/>
    </location>
</feature>
<evidence type="ECO:0000259" key="2">
    <source>
        <dbReference type="Pfam" id="PF08268"/>
    </source>
</evidence>
<feature type="compositionally biased region" description="Basic and acidic residues" evidence="1">
    <location>
        <begin position="43"/>
        <end position="65"/>
    </location>
</feature>
<feature type="compositionally biased region" description="Basic and acidic residues" evidence="1">
    <location>
        <begin position="14"/>
        <end position="36"/>
    </location>
</feature>
<sequence>MANKQQNPKKKKAVDKPVPEKAMHEMQQKLVMDKPIDGQINGKKLETNGESTDKVTTNGEEKGEEVEKKVEEKSKILVSFSNQNGSKHNFGWTSLEGGEAVHLALAWRAVSDSRVYPYVFGSEGVCVNDAMHWLDLGKQVVVAFALEVEKFYLLSLPQNIPSISSLTQIAGSLALLSGVNFKGATEFWVLEDYPSSRWIKKCVVYLQNNRMRMSPIGVGTVDCGLLALTAPLNLYELKCEFVPLYQKDRNPRVFKYLGYLVGLTRTVTLDSA</sequence>
<organism evidence="3 4">
    <name type="scientific">Escallonia herrerae</name>
    <dbReference type="NCBI Taxonomy" id="1293975"/>
    <lineage>
        <taxon>Eukaryota</taxon>
        <taxon>Viridiplantae</taxon>
        <taxon>Streptophyta</taxon>
        <taxon>Embryophyta</taxon>
        <taxon>Tracheophyta</taxon>
        <taxon>Spermatophyta</taxon>
        <taxon>Magnoliopsida</taxon>
        <taxon>eudicotyledons</taxon>
        <taxon>Gunneridae</taxon>
        <taxon>Pentapetalae</taxon>
        <taxon>asterids</taxon>
        <taxon>campanulids</taxon>
        <taxon>Escalloniales</taxon>
        <taxon>Escalloniaceae</taxon>
        <taxon>Escallonia</taxon>
    </lineage>
</organism>
<protein>
    <recommendedName>
        <fullName evidence="2">F-box associated beta-propeller type 3 domain-containing protein</fullName>
    </recommendedName>
</protein>
<proteinExistence type="predicted"/>
<dbReference type="EMBL" id="JAVXUP010000934">
    <property type="protein sequence ID" value="KAK3018485.1"/>
    <property type="molecule type" value="Genomic_DNA"/>
</dbReference>
<gene>
    <name evidence="3" type="ORF">RJ639_003570</name>
</gene>
<dbReference type="NCBIfam" id="TIGR01640">
    <property type="entry name" value="F_box_assoc_1"/>
    <property type="match status" value="1"/>
</dbReference>
<dbReference type="AlphaFoldDB" id="A0AA88W896"/>
<dbReference type="Pfam" id="PF08268">
    <property type="entry name" value="FBA_3"/>
    <property type="match status" value="1"/>
</dbReference>
<dbReference type="PANTHER" id="PTHR31111:SF138">
    <property type="entry name" value="F-BOX ASSOCIATED DOMAIN-CONTAINING PROTEIN"/>
    <property type="match status" value="1"/>
</dbReference>
<dbReference type="Proteomes" id="UP001188597">
    <property type="component" value="Unassembled WGS sequence"/>
</dbReference>
<feature type="region of interest" description="Disordered" evidence="1">
    <location>
        <begin position="1"/>
        <end position="65"/>
    </location>
</feature>
<reference evidence="3" key="1">
    <citation type="submission" date="2022-12" db="EMBL/GenBank/DDBJ databases">
        <title>Draft genome assemblies for two species of Escallonia (Escalloniales).</title>
        <authorList>
            <person name="Chanderbali A."/>
            <person name="Dervinis C."/>
            <person name="Anghel I."/>
            <person name="Soltis D."/>
            <person name="Soltis P."/>
            <person name="Zapata F."/>
        </authorList>
    </citation>
    <scope>NUCLEOTIDE SEQUENCE</scope>
    <source>
        <strain evidence="3">UCBG64.0493</strain>
        <tissue evidence="3">Leaf</tissue>
    </source>
</reference>
<evidence type="ECO:0000313" key="4">
    <source>
        <dbReference type="Proteomes" id="UP001188597"/>
    </source>
</evidence>
<evidence type="ECO:0000313" key="3">
    <source>
        <dbReference type="EMBL" id="KAK3018485.1"/>
    </source>
</evidence>
<accession>A0AA88W896</accession>
<evidence type="ECO:0000256" key="1">
    <source>
        <dbReference type="SAM" id="MobiDB-lite"/>
    </source>
</evidence>
<comment type="caution">
    <text evidence="3">The sequence shown here is derived from an EMBL/GenBank/DDBJ whole genome shotgun (WGS) entry which is preliminary data.</text>
</comment>
<keyword evidence="4" id="KW-1185">Reference proteome</keyword>